<dbReference type="AlphaFoldDB" id="A0A9D5CMN0"/>
<dbReference type="Proteomes" id="UP001085076">
    <property type="component" value="Miscellaneous, Linkage group lg04"/>
</dbReference>
<feature type="compositionally biased region" description="Basic and acidic residues" evidence="1">
    <location>
        <begin position="367"/>
        <end position="380"/>
    </location>
</feature>
<evidence type="ECO:0000256" key="1">
    <source>
        <dbReference type="SAM" id="MobiDB-lite"/>
    </source>
</evidence>
<proteinExistence type="predicted"/>
<keyword evidence="3" id="KW-1185">Reference proteome</keyword>
<gene>
    <name evidence="2" type="ORF">J5N97_018156</name>
</gene>
<feature type="compositionally biased region" description="Pro residues" evidence="1">
    <location>
        <begin position="1"/>
        <end position="12"/>
    </location>
</feature>
<sequence>MAPPGPTPPLKAPPGQERRQNTGPSGANINPARSWSKVVRDQRNEIPNVIFPGPILEKLKTTITDSITIDPEMLARAHMSMSDGHTAAPMDTGNPNPIPVEENLQHTDNTTRPPLDKLGYGSWMTEQRYQIQRGSRGRGRGRGRGTGRGSGPGRGDGHPTATTQVAVEGHVIPQIPDALTGPDHVPSSFPVITSIPDHVQEQEVAPPPSDVRRVDSPPRGRPVGRFSRGSLSRDVGDDRLISFVKERTSRERSTDGLHSGRDRSRSLNRNEGRQDGHRPGHELASGSKLRANPGTRGGNLMITSLADDDDPDPRPANHNRRSKDKALALDPNSSSHLGLVRRLSQALEREKPEQLSDEESIEEDDPPDRGRRMVEDRSNNKEQSNTSPMEARYPTDDGQGSSRPLPPFDKGCS</sequence>
<reference evidence="2" key="2">
    <citation type="journal article" date="2022" name="Hortic Res">
        <title>The genome of Dioscorea zingiberensis sheds light on the biosynthesis, origin and evolution of the medicinally important diosgenin saponins.</title>
        <authorList>
            <person name="Li Y."/>
            <person name="Tan C."/>
            <person name="Li Z."/>
            <person name="Guo J."/>
            <person name="Li S."/>
            <person name="Chen X."/>
            <person name="Wang C."/>
            <person name="Dai X."/>
            <person name="Yang H."/>
            <person name="Song W."/>
            <person name="Hou L."/>
            <person name="Xu J."/>
            <person name="Tong Z."/>
            <person name="Xu A."/>
            <person name="Yuan X."/>
            <person name="Wang W."/>
            <person name="Yang Q."/>
            <person name="Chen L."/>
            <person name="Sun Z."/>
            <person name="Wang K."/>
            <person name="Pan B."/>
            <person name="Chen J."/>
            <person name="Bao Y."/>
            <person name="Liu F."/>
            <person name="Qi X."/>
            <person name="Gang D.R."/>
            <person name="Wen J."/>
            <person name="Li J."/>
        </authorList>
    </citation>
    <scope>NUCLEOTIDE SEQUENCE</scope>
    <source>
        <strain evidence="2">Dzin_1.0</strain>
    </source>
</reference>
<name>A0A9D5CMN0_9LILI</name>
<feature type="region of interest" description="Disordered" evidence="1">
    <location>
        <begin position="199"/>
        <end position="413"/>
    </location>
</feature>
<feature type="compositionally biased region" description="Basic residues" evidence="1">
    <location>
        <begin position="135"/>
        <end position="145"/>
    </location>
</feature>
<evidence type="ECO:0000313" key="3">
    <source>
        <dbReference type="Proteomes" id="UP001085076"/>
    </source>
</evidence>
<organism evidence="2 3">
    <name type="scientific">Dioscorea zingiberensis</name>
    <dbReference type="NCBI Taxonomy" id="325984"/>
    <lineage>
        <taxon>Eukaryota</taxon>
        <taxon>Viridiplantae</taxon>
        <taxon>Streptophyta</taxon>
        <taxon>Embryophyta</taxon>
        <taxon>Tracheophyta</taxon>
        <taxon>Spermatophyta</taxon>
        <taxon>Magnoliopsida</taxon>
        <taxon>Liliopsida</taxon>
        <taxon>Dioscoreales</taxon>
        <taxon>Dioscoreaceae</taxon>
        <taxon>Dioscorea</taxon>
    </lineage>
</organism>
<feature type="region of interest" description="Disordered" evidence="1">
    <location>
        <begin position="1"/>
        <end position="34"/>
    </location>
</feature>
<feature type="region of interest" description="Disordered" evidence="1">
    <location>
        <begin position="129"/>
        <end position="161"/>
    </location>
</feature>
<reference evidence="2" key="1">
    <citation type="submission" date="2021-03" db="EMBL/GenBank/DDBJ databases">
        <authorList>
            <person name="Li Z."/>
            <person name="Yang C."/>
        </authorList>
    </citation>
    <scope>NUCLEOTIDE SEQUENCE</scope>
    <source>
        <strain evidence="2">Dzin_1.0</strain>
        <tissue evidence="2">Leaf</tissue>
    </source>
</reference>
<comment type="caution">
    <text evidence="2">The sequence shown here is derived from an EMBL/GenBank/DDBJ whole genome shotgun (WGS) entry which is preliminary data.</text>
</comment>
<dbReference type="EMBL" id="JAGGNH010000004">
    <property type="protein sequence ID" value="KAJ0976191.1"/>
    <property type="molecule type" value="Genomic_DNA"/>
</dbReference>
<accession>A0A9D5CMN0</accession>
<feature type="compositionally biased region" description="Acidic residues" evidence="1">
    <location>
        <begin position="355"/>
        <end position="366"/>
    </location>
</feature>
<evidence type="ECO:0000313" key="2">
    <source>
        <dbReference type="EMBL" id="KAJ0976191.1"/>
    </source>
</evidence>
<protein>
    <submittedName>
        <fullName evidence="2">Uncharacterized protein</fullName>
    </submittedName>
</protein>
<feature type="compositionally biased region" description="Polar residues" evidence="1">
    <location>
        <begin position="21"/>
        <end position="33"/>
    </location>
</feature>
<feature type="compositionally biased region" description="Basic and acidic residues" evidence="1">
    <location>
        <begin position="234"/>
        <end position="281"/>
    </location>
</feature>